<organism evidence="2 3">
    <name type="scientific">Caldimonas thermodepolymerans</name>
    <dbReference type="NCBI Taxonomy" id="215580"/>
    <lineage>
        <taxon>Bacteria</taxon>
        <taxon>Pseudomonadati</taxon>
        <taxon>Pseudomonadota</taxon>
        <taxon>Betaproteobacteria</taxon>
        <taxon>Burkholderiales</taxon>
        <taxon>Sphaerotilaceae</taxon>
        <taxon>Caldimonas</taxon>
    </lineage>
</organism>
<dbReference type="Pfam" id="PF03475">
    <property type="entry name" value="YiiM_3-alpha"/>
    <property type="match status" value="1"/>
</dbReference>
<proteinExistence type="predicted"/>
<dbReference type="InterPro" id="IPR005163">
    <property type="entry name" value="Tri_helical_YiiM-like"/>
</dbReference>
<dbReference type="GO" id="GO:0003824">
    <property type="term" value="F:catalytic activity"/>
    <property type="evidence" value="ECO:0007669"/>
    <property type="project" value="InterPro"/>
</dbReference>
<evidence type="ECO:0000313" key="2">
    <source>
        <dbReference type="EMBL" id="TCP05070.1"/>
    </source>
</evidence>
<dbReference type="AlphaFoldDB" id="A0AA46DC77"/>
<gene>
    <name evidence="2" type="ORF">EV676_109157</name>
</gene>
<dbReference type="InterPro" id="IPR005302">
    <property type="entry name" value="MoCF_Sase_C"/>
</dbReference>
<comment type="caution">
    <text evidence="2">The sequence shown here is derived from an EMBL/GenBank/DDBJ whole genome shotgun (WGS) entry which is preliminary data.</text>
</comment>
<feature type="domain" description="MOSC" evidence="1">
    <location>
        <begin position="26"/>
        <end position="163"/>
    </location>
</feature>
<evidence type="ECO:0000313" key="3">
    <source>
        <dbReference type="Proteomes" id="UP000294772"/>
    </source>
</evidence>
<dbReference type="Pfam" id="PF03473">
    <property type="entry name" value="MOSC"/>
    <property type="match status" value="1"/>
</dbReference>
<evidence type="ECO:0000259" key="1">
    <source>
        <dbReference type="PROSITE" id="PS51340"/>
    </source>
</evidence>
<dbReference type="PROSITE" id="PS51340">
    <property type="entry name" value="MOSC"/>
    <property type="match status" value="1"/>
</dbReference>
<dbReference type="EMBL" id="SLXF01000009">
    <property type="protein sequence ID" value="TCP05070.1"/>
    <property type="molecule type" value="Genomic_DNA"/>
</dbReference>
<dbReference type="GO" id="GO:0030170">
    <property type="term" value="F:pyridoxal phosphate binding"/>
    <property type="evidence" value="ECO:0007669"/>
    <property type="project" value="InterPro"/>
</dbReference>
<dbReference type="InterPro" id="IPR052353">
    <property type="entry name" value="Benzoxazolinone_Detox_Enz"/>
</dbReference>
<accession>A0AA46DC77</accession>
<dbReference type="PANTHER" id="PTHR30212">
    <property type="entry name" value="PROTEIN YIIM"/>
    <property type="match status" value="1"/>
</dbReference>
<dbReference type="Gene3D" id="2.40.33.20">
    <property type="entry name" value="PK beta-barrel domain-like"/>
    <property type="match status" value="1"/>
</dbReference>
<dbReference type="PANTHER" id="PTHR30212:SF2">
    <property type="entry name" value="PROTEIN YIIM"/>
    <property type="match status" value="1"/>
</dbReference>
<dbReference type="InterPro" id="IPR011037">
    <property type="entry name" value="Pyrv_Knase-like_insert_dom_sf"/>
</dbReference>
<name>A0AA46DC77_9BURK</name>
<dbReference type="SUPFAM" id="SSF50800">
    <property type="entry name" value="PK beta-barrel domain-like"/>
    <property type="match status" value="1"/>
</dbReference>
<dbReference type="RefSeq" id="WP_132766004.1">
    <property type="nucleotide sequence ID" value="NZ_CP110416.1"/>
</dbReference>
<sequence length="224" mass="24693">MVARVRSVLVGRVQALGPTVSGIAKRPVSGPRRVEALGLAGDAQADLRVHGGPDKAVLCYAWSHYGPWRDVFPDQPLLEAPGAFGENLSIDGLDEHAVCIGDRWRIGSALFSVTQGRQPCFKLNLRFGVPDMAARVQASGRAGWYLRVLEPGWIEAGDACELIDRPHPTHSVASVLALIRDRETRPDRLEPVLALPLPASWRRLFEQRLQTGQAEDWRRRLEGA</sequence>
<dbReference type="GO" id="GO:0030151">
    <property type="term" value="F:molybdenum ion binding"/>
    <property type="evidence" value="ECO:0007669"/>
    <property type="project" value="InterPro"/>
</dbReference>
<reference evidence="2 3" key="1">
    <citation type="submission" date="2019-03" db="EMBL/GenBank/DDBJ databases">
        <title>Genomic Encyclopedia of Type Strains, Phase IV (KMG-IV): sequencing the most valuable type-strain genomes for metagenomic binning, comparative biology and taxonomic classification.</title>
        <authorList>
            <person name="Goeker M."/>
        </authorList>
    </citation>
    <scope>NUCLEOTIDE SEQUENCE [LARGE SCALE GENOMIC DNA]</scope>
    <source>
        <strain evidence="2 3">DSM 15264</strain>
    </source>
</reference>
<dbReference type="Proteomes" id="UP000294772">
    <property type="component" value="Unassembled WGS sequence"/>
</dbReference>
<protein>
    <submittedName>
        <fullName evidence="2">MOSC domain-containing protein YiiM</fullName>
    </submittedName>
</protein>